<gene>
    <name evidence="1" type="ORF">FPZ12_032235</name>
</gene>
<dbReference type="OrthoDB" id="3773711at2"/>
<sequence length="165" mass="18459">MSWNDFHQRRDIADSVLRKAASNPEGPLPFAEVRGAEQAFGTEEQLLLYLHYRWAQLVSGYLRAELSDETESVDGTRNAWRKAVARHRDLHEVLDANIGRYESLRRVHETQLRTLAVSAGLADPGEPLDEITRIGSAFVALIDERGKPKARNGLSGLLRMLAPTA</sequence>
<protein>
    <recommendedName>
        <fullName evidence="3">TetR/AcrR family transcriptional regulator</fullName>
    </recommendedName>
</protein>
<evidence type="ECO:0000313" key="2">
    <source>
        <dbReference type="Proteomes" id="UP000319769"/>
    </source>
</evidence>
<accession>A0A5N0UV73</accession>
<keyword evidence="2" id="KW-1185">Reference proteome</keyword>
<reference evidence="1" key="1">
    <citation type="submission" date="2019-09" db="EMBL/GenBank/DDBJ databases">
        <authorList>
            <person name="Teo W.F.A."/>
            <person name="Duangmal K."/>
        </authorList>
    </citation>
    <scope>NUCLEOTIDE SEQUENCE [LARGE SCALE GENOMIC DNA]</scope>
    <source>
        <strain evidence="1">K81G1</strain>
    </source>
</reference>
<dbReference type="Proteomes" id="UP000319769">
    <property type="component" value="Unassembled WGS sequence"/>
</dbReference>
<evidence type="ECO:0000313" key="1">
    <source>
        <dbReference type="EMBL" id="KAA9154432.1"/>
    </source>
</evidence>
<evidence type="ECO:0008006" key="3">
    <source>
        <dbReference type="Google" id="ProtNLM"/>
    </source>
</evidence>
<comment type="caution">
    <text evidence="1">The sequence shown here is derived from an EMBL/GenBank/DDBJ whole genome shotgun (WGS) entry which is preliminary data.</text>
</comment>
<name>A0A5N0UV73_9PSEU</name>
<dbReference type="RefSeq" id="WP_144750847.1">
    <property type="nucleotide sequence ID" value="NZ_VMNW02000066.1"/>
</dbReference>
<proteinExistence type="predicted"/>
<organism evidence="1 2">
    <name type="scientific">Amycolatopsis acidicola</name>
    <dbReference type="NCBI Taxonomy" id="2596893"/>
    <lineage>
        <taxon>Bacteria</taxon>
        <taxon>Bacillati</taxon>
        <taxon>Actinomycetota</taxon>
        <taxon>Actinomycetes</taxon>
        <taxon>Pseudonocardiales</taxon>
        <taxon>Pseudonocardiaceae</taxon>
        <taxon>Amycolatopsis</taxon>
    </lineage>
</organism>
<dbReference type="EMBL" id="VMNW02000066">
    <property type="protein sequence ID" value="KAA9154432.1"/>
    <property type="molecule type" value="Genomic_DNA"/>
</dbReference>
<dbReference type="AlphaFoldDB" id="A0A5N0UV73"/>